<dbReference type="GO" id="GO:0000172">
    <property type="term" value="C:ribonuclease MRP complex"/>
    <property type="evidence" value="ECO:0007669"/>
    <property type="project" value="InterPro"/>
</dbReference>
<comment type="similarity">
    <text evidence="2">Belongs to the eukaryotic/archaeal RNase P protein component 1 family.</text>
</comment>
<dbReference type="PANTHER" id="PTHR13348">
    <property type="entry name" value="RIBONUCLEASE P SUBUNIT P29"/>
    <property type="match status" value="1"/>
</dbReference>
<evidence type="ECO:0000313" key="5">
    <source>
        <dbReference type="Proteomes" id="UP000559027"/>
    </source>
</evidence>
<dbReference type="InterPro" id="IPR002730">
    <property type="entry name" value="Rpp29/RNP1"/>
</dbReference>
<dbReference type="OrthoDB" id="124041at2759"/>
<evidence type="ECO:0000256" key="2">
    <source>
        <dbReference type="ARBA" id="ARBA00006181"/>
    </source>
</evidence>
<evidence type="ECO:0000313" key="4">
    <source>
        <dbReference type="EMBL" id="KAF5359205.1"/>
    </source>
</evidence>
<reference evidence="4 5" key="1">
    <citation type="journal article" date="2020" name="ISME J.">
        <title>Uncovering the hidden diversity of litter-decomposition mechanisms in mushroom-forming fungi.</title>
        <authorList>
            <person name="Floudas D."/>
            <person name="Bentzer J."/>
            <person name="Ahren D."/>
            <person name="Johansson T."/>
            <person name="Persson P."/>
            <person name="Tunlid A."/>
        </authorList>
    </citation>
    <scope>NUCLEOTIDE SEQUENCE [LARGE SCALE GENOMIC DNA]</scope>
    <source>
        <strain evidence="4 5">CBS 146.42</strain>
    </source>
</reference>
<organism evidence="4 5">
    <name type="scientific">Leucocoprinus leucothites</name>
    <dbReference type="NCBI Taxonomy" id="201217"/>
    <lineage>
        <taxon>Eukaryota</taxon>
        <taxon>Fungi</taxon>
        <taxon>Dikarya</taxon>
        <taxon>Basidiomycota</taxon>
        <taxon>Agaricomycotina</taxon>
        <taxon>Agaricomycetes</taxon>
        <taxon>Agaricomycetidae</taxon>
        <taxon>Agaricales</taxon>
        <taxon>Agaricineae</taxon>
        <taxon>Agaricaceae</taxon>
        <taxon>Leucocoprinus</taxon>
    </lineage>
</organism>
<dbReference type="GO" id="GO:0030677">
    <property type="term" value="C:ribonuclease P complex"/>
    <property type="evidence" value="ECO:0007669"/>
    <property type="project" value="InterPro"/>
</dbReference>
<comment type="subcellular location">
    <subcellularLocation>
        <location evidence="1">Nucleus</location>
    </subcellularLocation>
</comment>
<dbReference type="GO" id="GO:0033204">
    <property type="term" value="F:ribonuclease P RNA binding"/>
    <property type="evidence" value="ECO:0007669"/>
    <property type="project" value="InterPro"/>
</dbReference>
<accession>A0A8H5G6N4</accession>
<dbReference type="GO" id="GO:0001682">
    <property type="term" value="P:tRNA 5'-leader removal"/>
    <property type="evidence" value="ECO:0007669"/>
    <property type="project" value="InterPro"/>
</dbReference>
<dbReference type="SMART" id="SM00538">
    <property type="entry name" value="POP4"/>
    <property type="match status" value="1"/>
</dbReference>
<dbReference type="Proteomes" id="UP000559027">
    <property type="component" value="Unassembled WGS sequence"/>
</dbReference>
<dbReference type="Pfam" id="PF01868">
    <property type="entry name" value="RNase_P-MRP_p29"/>
    <property type="match status" value="1"/>
</dbReference>
<dbReference type="InterPro" id="IPR016848">
    <property type="entry name" value="RNase_P/MRP_Rpp29-subunit"/>
</dbReference>
<dbReference type="PANTHER" id="PTHR13348:SF0">
    <property type="entry name" value="RIBONUCLEASE P PROTEIN SUBUNIT P29"/>
    <property type="match status" value="1"/>
</dbReference>
<protein>
    <submittedName>
        <fullName evidence="4">Uncharacterized protein</fullName>
    </submittedName>
</protein>
<dbReference type="Gene3D" id="2.30.30.210">
    <property type="entry name" value="Ribonuclease P/MRP, subunit p29"/>
    <property type="match status" value="1"/>
</dbReference>
<evidence type="ECO:0000256" key="1">
    <source>
        <dbReference type="ARBA" id="ARBA00004123"/>
    </source>
</evidence>
<dbReference type="InterPro" id="IPR023534">
    <property type="entry name" value="Rof/RNase_P-like"/>
</dbReference>
<evidence type="ECO:0000256" key="3">
    <source>
        <dbReference type="SAM" id="MobiDB-lite"/>
    </source>
</evidence>
<proteinExistence type="inferred from homology"/>
<feature type="compositionally biased region" description="Basic and acidic residues" evidence="3">
    <location>
        <begin position="69"/>
        <end position="79"/>
    </location>
</feature>
<name>A0A8H5G6N4_9AGAR</name>
<dbReference type="InterPro" id="IPR036980">
    <property type="entry name" value="RNase_P/MRP_Rpp29_sf"/>
</dbReference>
<dbReference type="AlphaFoldDB" id="A0A8H5G6N4"/>
<sequence>MGDRTNVKQIDPYKELPSIAGNRLTFKSSSPYIPQYVTSNLTATSDPAAIYSNRVQGRQLLLENPVRDARKRKDEEDKRKKIQERKKRQKTRGIGKREAVAKGLWKLDKDQAKFQLFLPLHHLWMSYMSELLVLNPKPETSSLATAKATPASQSMFPKLVKADFHGAIISVCQSKNPCLVGITGIIIHETENVFKIITKSNAVKLIPKQNSVFTLSIPLYSTLPPSHTPQMPLPLSDNEAQLETTVLDQPHFQFELYGNQFRFRSADRAGRKFKHKETIEL</sequence>
<comment type="caution">
    <text evidence="4">The sequence shown here is derived from an EMBL/GenBank/DDBJ whole genome shotgun (WGS) entry which is preliminary data.</text>
</comment>
<dbReference type="GO" id="GO:0005634">
    <property type="term" value="C:nucleus"/>
    <property type="evidence" value="ECO:0007669"/>
    <property type="project" value="UniProtKB-SubCell"/>
</dbReference>
<keyword evidence="5" id="KW-1185">Reference proteome</keyword>
<dbReference type="GO" id="GO:0006364">
    <property type="term" value="P:rRNA processing"/>
    <property type="evidence" value="ECO:0007669"/>
    <property type="project" value="TreeGrafter"/>
</dbReference>
<feature type="compositionally biased region" description="Basic residues" evidence="3">
    <location>
        <begin position="80"/>
        <end position="94"/>
    </location>
</feature>
<gene>
    <name evidence="4" type="ORF">D9756_002887</name>
</gene>
<dbReference type="EMBL" id="JAACJO010000004">
    <property type="protein sequence ID" value="KAF5359205.1"/>
    <property type="molecule type" value="Genomic_DNA"/>
</dbReference>
<dbReference type="SUPFAM" id="SSF101744">
    <property type="entry name" value="Rof/RNase P subunit-like"/>
    <property type="match status" value="1"/>
</dbReference>
<feature type="region of interest" description="Disordered" evidence="3">
    <location>
        <begin position="69"/>
        <end position="95"/>
    </location>
</feature>